<dbReference type="RefSeq" id="WP_346756389.1">
    <property type="nucleotide sequence ID" value="NZ_JAUJEB010000001.1"/>
</dbReference>
<evidence type="ECO:0000256" key="10">
    <source>
        <dbReference type="ARBA" id="ARBA00022801"/>
    </source>
</evidence>
<feature type="transmembrane region" description="Helical" evidence="19">
    <location>
        <begin position="32"/>
        <end position="54"/>
    </location>
</feature>
<gene>
    <name evidence="22" type="ORF">QQ020_03300</name>
</gene>
<name>A0ABT8L479_9BACT</name>
<dbReference type="InterPro" id="IPR001460">
    <property type="entry name" value="PCN-bd_Tpept"/>
</dbReference>
<evidence type="ECO:0000259" key="21">
    <source>
        <dbReference type="Pfam" id="PF00912"/>
    </source>
</evidence>
<evidence type="ECO:0000256" key="18">
    <source>
        <dbReference type="SAM" id="MobiDB-lite"/>
    </source>
</evidence>
<dbReference type="SUPFAM" id="SSF53955">
    <property type="entry name" value="Lysozyme-like"/>
    <property type="match status" value="1"/>
</dbReference>
<organism evidence="22 23">
    <name type="scientific">Agaribacillus aureus</name>
    <dbReference type="NCBI Taxonomy" id="3051825"/>
    <lineage>
        <taxon>Bacteria</taxon>
        <taxon>Pseudomonadati</taxon>
        <taxon>Bacteroidota</taxon>
        <taxon>Cytophagia</taxon>
        <taxon>Cytophagales</taxon>
        <taxon>Splendidivirgaceae</taxon>
        <taxon>Agaribacillus</taxon>
    </lineage>
</organism>
<sequence length="784" mass="89867">MNNRFADALISFKSLTKKIADSWKNRPWYKSLTRAVLILFLMSIAGMAAFYWSIHLGFFGPIPSQQELRNIQNHVASEVYSADSVLLGKYYLQERTDISFDQLPPHFIQALLATEDVRFYEHSGVDRRSLFRVLFKSILLGDESSGGGSTITQQLAKNIFPRKRNKFLSTPINKLKEIIVARKLEAIYSKEEILTLYLNTVSFGENAFGIKTASERFFSVKPKQLNHQEAAVLVGLLKATNTYNPRLHPNKSIERRNLVINQMARYDYLTRAAADSLKSLPLVLRYKQYNHNQGIATYFREHIRRRLNEWCRENEKPDGTSFNLYTDGLKIYTTINARMQRYAENALQTHMAELQATFNEHWGKTKPWTKNRQILLNARNKSHRYKKLKASGLSENEIDKVFLKPVNMKIFTWAGEEEKEMSPLDSIKHYLQFLQAGFMAMEPRSGNVLAWVGGINHKYFKFDHVNINTKRQVGSTFKPIVYATALENGVEPCDFVRARRVTYKNFEDWSPGNANDNYEGSYSVKGALTHSVNTVSVKVLKRATINKTVALAKAMGIQSDIPKVPSIALGTPNISLYEMVNAFATFANHGVVSHPNFLLKITDKDGNILENFQRDPLGEQVMSTQTADMMVEMMRNVVNKGTAARLRTKYQLQNDIAGKTGTTQSHADGWFMGFTPELVAGVWVGSDDPNIHFRSITYGQGAAMALPIWALFIKQLNKDRQLNHYTKAKFSTPGNTVRTLMDCEDYRDRRSFIDEIFAKILKKRDRPKPKRTKTRRQRRKKRNN</sequence>
<comment type="catalytic activity">
    <reaction evidence="16">
        <text>Preferential cleavage: (Ac)2-L-Lys-D-Ala-|-D-Ala. Also transpeptidation of peptidyl-alanyl moieties that are N-acyl substituents of D-alanine.</text>
        <dbReference type="EC" id="3.4.16.4"/>
    </reaction>
</comment>
<evidence type="ECO:0000256" key="8">
    <source>
        <dbReference type="ARBA" id="ARBA00022676"/>
    </source>
</evidence>
<evidence type="ECO:0000256" key="6">
    <source>
        <dbReference type="ARBA" id="ARBA00022645"/>
    </source>
</evidence>
<dbReference type="InterPro" id="IPR012338">
    <property type="entry name" value="Beta-lactam/transpept-like"/>
</dbReference>
<evidence type="ECO:0000259" key="20">
    <source>
        <dbReference type="Pfam" id="PF00905"/>
    </source>
</evidence>
<keyword evidence="10" id="KW-0378">Hydrolase</keyword>
<feature type="region of interest" description="Disordered" evidence="18">
    <location>
        <begin position="764"/>
        <end position="784"/>
    </location>
</feature>
<evidence type="ECO:0000256" key="12">
    <source>
        <dbReference type="ARBA" id="ARBA00022984"/>
    </source>
</evidence>
<evidence type="ECO:0000256" key="1">
    <source>
        <dbReference type="ARBA" id="ARBA00004236"/>
    </source>
</evidence>
<keyword evidence="11" id="KW-0133">Cell shape</keyword>
<evidence type="ECO:0000256" key="2">
    <source>
        <dbReference type="ARBA" id="ARBA00004752"/>
    </source>
</evidence>
<dbReference type="InterPro" id="IPR036950">
    <property type="entry name" value="PBP_transglycosylase"/>
</dbReference>
<evidence type="ECO:0000256" key="14">
    <source>
        <dbReference type="ARBA" id="ARBA00023268"/>
    </source>
</evidence>
<dbReference type="Pfam" id="PF00905">
    <property type="entry name" value="Transpeptidase"/>
    <property type="match status" value="1"/>
</dbReference>
<keyword evidence="13 19" id="KW-0472">Membrane</keyword>
<evidence type="ECO:0000256" key="7">
    <source>
        <dbReference type="ARBA" id="ARBA00022670"/>
    </source>
</evidence>
<reference evidence="22" key="1">
    <citation type="submission" date="2023-06" db="EMBL/GenBank/DDBJ databases">
        <title>Genomic of Agaribacillus aureum.</title>
        <authorList>
            <person name="Wang G."/>
        </authorList>
    </citation>
    <scope>NUCLEOTIDE SEQUENCE</scope>
    <source>
        <strain evidence="22">BMA12</strain>
    </source>
</reference>
<keyword evidence="19" id="KW-1133">Transmembrane helix</keyword>
<keyword evidence="9" id="KW-0808">Transferase</keyword>
<dbReference type="EMBL" id="JAUJEB010000001">
    <property type="protein sequence ID" value="MDN5211053.1"/>
    <property type="molecule type" value="Genomic_DNA"/>
</dbReference>
<evidence type="ECO:0000256" key="4">
    <source>
        <dbReference type="ARBA" id="ARBA00007739"/>
    </source>
</evidence>
<comment type="catalytic activity">
    <reaction evidence="17">
        <text>[GlcNAc-(1-&gt;4)-Mur2Ac(oyl-L-Ala-gamma-D-Glu-L-Lys-D-Ala-D-Ala)](n)-di-trans,octa-cis-undecaprenyl diphosphate + beta-D-GlcNAc-(1-&gt;4)-Mur2Ac(oyl-L-Ala-gamma-D-Glu-L-Lys-D-Ala-D-Ala)-di-trans,octa-cis-undecaprenyl diphosphate = [GlcNAc-(1-&gt;4)-Mur2Ac(oyl-L-Ala-gamma-D-Glu-L-Lys-D-Ala-D-Ala)](n+1)-di-trans,octa-cis-undecaprenyl diphosphate + di-trans,octa-cis-undecaprenyl diphosphate + H(+)</text>
        <dbReference type="Rhea" id="RHEA:23708"/>
        <dbReference type="Rhea" id="RHEA-COMP:9602"/>
        <dbReference type="Rhea" id="RHEA-COMP:9603"/>
        <dbReference type="ChEBI" id="CHEBI:15378"/>
        <dbReference type="ChEBI" id="CHEBI:58405"/>
        <dbReference type="ChEBI" id="CHEBI:60033"/>
        <dbReference type="ChEBI" id="CHEBI:78435"/>
        <dbReference type="EC" id="2.4.99.28"/>
    </reaction>
</comment>
<evidence type="ECO:0000256" key="16">
    <source>
        <dbReference type="ARBA" id="ARBA00034000"/>
    </source>
</evidence>
<comment type="similarity">
    <text evidence="3">In the C-terminal section; belongs to the transpeptidase family.</text>
</comment>
<evidence type="ECO:0000313" key="22">
    <source>
        <dbReference type="EMBL" id="MDN5211053.1"/>
    </source>
</evidence>
<comment type="subcellular location">
    <subcellularLocation>
        <location evidence="1">Cell membrane</location>
    </subcellularLocation>
</comment>
<protein>
    <submittedName>
        <fullName evidence="22">Transglycosylase domain-containing protein</fullName>
    </submittedName>
</protein>
<keyword evidence="23" id="KW-1185">Reference proteome</keyword>
<evidence type="ECO:0000256" key="5">
    <source>
        <dbReference type="ARBA" id="ARBA00022475"/>
    </source>
</evidence>
<evidence type="ECO:0000313" key="23">
    <source>
        <dbReference type="Proteomes" id="UP001172083"/>
    </source>
</evidence>
<accession>A0ABT8L479</accession>
<evidence type="ECO:0000256" key="19">
    <source>
        <dbReference type="SAM" id="Phobius"/>
    </source>
</evidence>
<feature type="domain" description="Penicillin-binding protein transpeptidase" evidence="20">
    <location>
        <begin position="437"/>
        <end position="677"/>
    </location>
</feature>
<keyword evidence="5" id="KW-1003">Cell membrane</keyword>
<evidence type="ECO:0000256" key="9">
    <source>
        <dbReference type="ARBA" id="ARBA00022679"/>
    </source>
</evidence>
<keyword evidence="7" id="KW-0645">Protease</keyword>
<dbReference type="PANTHER" id="PTHR32282:SF11">
    <property type="entry name" value="PENICILLIN-BINDING PROTEIN 1B"/>
    <property type="match status" value="1"/>
</dbReference>
<evidence type="ECO:0000256" key="15">
    <source>
        <dbReference type="ARBA" id="ARBA00023316"/>
    </source>
</evidence>
<dbReference type="PANTHER" id="PTHR32282">
    <property type="entry name" value="BINDING PROTEIN TRANSPEPTIDASE, PUTATIVE-RELATED"/>
    <property type="match status" value="1"/>
</dbReference>
<keyword evidence="14" id="KW-0511">Multifunctional enzyme</keyword>
<dbReference type="InterPro" id="IPR023346">
    <property type="entry name" value="Lysozyme-like_dom_sf"/>
</dbReference>
<keyword evidence="6" id="KW-0121">Carboxypeptidase</keyword>
<comment type="caution">
    <text evidence="22">The sequence shown here is derived from an EMBL/GenBank/DDBJ whole genome shotgun (WGS) entry which is preliminary data.</text>
</comment>
<dbReference type="SUPFAM" id="SSF56601">
    <property type="entry name" value="beta-lactamase/transpeptidase-like"/>
    <property type="match status" value="1"/>
</dbReference>
<keyword evidence="8" id="KW-0328">Glycosyltransferase</keyword>
<keyword evidence="15" id="KW-0961">Cell wall biogenesis/degradation</keyword>
<dbReference type="Proteomes" id="UP001172083">
    <property type="component" value="Unassembled WGS sequence"/>
</dbReference>
<dbReference type="Pfam" id="PF00912">
    <property type="entry name" value="Transgly"/>
    <property type="match status" value="1"/>
</dbReference>
<dbReference type="Gene3D" id="1.10.3810.10">
    <property type="entry name" value="Biosynthetic peptidoglycan transglycosylase-like"/>
    <property type="match status" value="1"/>
</dbReference>
<evidence type="ECO:0000256" key="11">
    <source>
        <dbReference type="ARBA" id="ARBA00022960"/>
    </source>
</evidence>
<feature type="domain" description="Glycosyl transferase family 51" evidence="21">
    <location>
        <begin position="92"/>
        <end position="263"/>
    </location>
</feature>
<evidence type="ECO:0000256" key="13">
    <source>
        <dbReference type="ARBA" id="ARBA00023136"/>
    </source>
</evidence>
<comment type="similarity">
    <text evidence="4">In the N-terminal section; belongs to the glycosyltransferase 51 family.</text>
</comment>
<keyword evidence="12" id="KW-0573">Peptidoglycan synthesis</keyword>
<evidence type="ECO:0000256" key="3">
    <source>
        <dbReference type="ARBA" id="ARBA00007090"/>
    </source>
</evidence>
<keyword evidence="19" id="KW-0812">Transmembrane</keyword>
<dbReference type="Gene3D" id="3.40.710.10">
    <property type="entry name" value="DD-peptidase/beta-lactamase superfamily"/>
    <property type="match status" value="2"/>
</dbReference>
<dbReference type="InterPro" id="IPR050396">
    <property type="entry name" value="Glycosyltr_51/Transpeptidase"/>
</dbReference>
<dbReference type="InterPro" id="IPR001264">
    <property type="entry name" value="Glyco_trans_51"/>
</dbReference>
<comment type="pathway">
    <text evidence="2">Cell wall biogenesis; peptidoglycan biosynthesis.</text>
</comment>
<evidence type="ECO:0000256" key="17">
    <source>
        <dbReference type="ARBA" id="ARBA00049902"/>
    </source>
</evidence>
<proteinExistence type="inferred from homology"/>